<comment type="caution">
    <text evidence="1">The sequence shown here is derived from an EMBL/GenBank/DDBJ whole genome shotgun (WGS) entry which is preliminary data.</text>
</comment>
<dbReference type="AlphaFoldDB" id="A0A9P6PMH5"/>
<evidence type="ECO:0000313" key="2">
    <source>
        <dbReference type="Proteomes" id="UP000807716"/>
    </source>
</evidence>
<keyword evidence="2" id="KW-1185">Reference proteome</keyword>
<evidence type="ECO:0000313" key="1">
    <source>
        <dbReference type="EMBL" id="KAG0249005.1"/>
    </source>
</evidence>
<proteinExistence type="predicted"/>
<sequence>MPNDAFDRLLALRVDHRTYSGLAADIVDGEEEFEISWRETLASRAVQRNVVVESVESRPVAVREFDAIMEMLEPDLELFHLADQARDD</sequence>
<gene>
    <name evidence="1" type="ORF">DFQ27_000466</name>
</gene>
<organism evidence="1 2">
    <name type="scientific">Actinomortierella ambigua</name>
    <dbReference type="NCBI Taxonomy" id="1343610"/>
    <lineage>
        <taxon>Eukaryota</taxon>
        <taxon>Fungi</taxon>
        <taxon>Fungi incertae sedis</taxon>
        <taxon>Mucoromycota</taxon>
        <taxon>Mortierellomycotina</taxon>
        <taxon>Mortierellomycetes</taxon>
        <taxon>Mortierellales</taxon>
        <taxon>Mortierellaceae</taxon>
        <taxon>Actinomortierella</taxon>
    </lineage>
</organism>
<name>A0A9P6PMH5_9FUNG</name>
<reference evidence="1" key="1">
    <citation type="journal article" date="2020" name="Fungal Divers.">
        <title>Resolving the Mortierellaceae phylogeny through synthesis of multi-gene phylogenetics and phylogenomics.</title>
        <authorList>
            <person name="Vandepol N."/>
            <person name="Liber J."/>
            <person name="Desiro A."/>
            <person name="Na H."/>
            <person name="Kennedy M."/>
            <person name="Barry K."/>
            <person name="Grigoriev I.V."/>
            <person name="Miller A.N."/>
            <person name="O'Donnell K."/>
            <person name="Stajich J.E."/>
            <person name="Bonito G."/>
        </authorList>
    </citation>
    <scope>NUCLEOTIDE SEQUENCE</scope>
    <source>
        <strain evidence="1">BC1065</strain>
    </source>
</reference>
<dbReference type="EMBL" id="JAAAJB010001108">
    <property type="protein sequence ID" value="KAG0249005.1"/>
    <property type="molecule type" value="Genomic_DNA"/>
</dbReference>
<protein>
    <submittedName>
        <fullName evidence="1">Uncharacterized protein</fullName>
    </submittedName>
</protein>
<dbReference type="Proteomes" id="UP000807716">
    <property type="component" value="Unassembled WGS sequence"/>
</dbReference>
<accession>A0A9P6PMH5</accession>